<keyword evidence="3" id="KW-1185">Reference proteome</keyword>
<dbReference type="EMBL" id="NEVV01000007">
    <property type="protein sequence ID" value="OZI70456.1"/>
    <property type="molecule type" value="Genomic_DNA"/>
</dbReference>
<evidence type="ECO:0000313" key="3">
    <source>
        <dbReference type="Proteomes" id="UP000216524"/>
    </source>
</evidence>
<dbReference type="RefSeq" id="WP_068924481.1">
    <property type="nucleotide sequence ID" value="NZ_NEVV01000007.1"/>
</dbReference>
<dbReference type="Proteomes" id="UP000216524">
    <property type="component" value="Unassembled WGS sequence"/>
</dbReference>
<dbReference type="Pfam" id="PF00551">
    <property type="entry name" value="Formyl_trans_N"/>
    <property type="match status" value="1"/>
</dbReference>
<dbReference type="InterPro" id="IPR002376">
    <property type="entry name" value="Formyl_transf_N"/>
</dbReference>
<comment type="caution">
    <text evidence="2">The sequence shown here is derived from an EMBL/GenBank/DDBJ whole genome shotgun (WGS) entry which is preliminary data.</text>
</comment>
<protein>
    <recommendedName>
        <fullName evidence="1">Formyl transferase N-terminal domain-containing protein</fullName>
    </recommendedName>
</protein>
<gene>
    <name evidence="2" type="ORF">CAL23_23100</name>
</gene>
<name>A0ABX4FD32_9BORD</name>
<reference evidence="2 3" key="1">
    <citation type="submission" date="2017-05" db="EMBL/GenBank/DDBJ databases">
        <title>Complete and WGS of Bordetella genogroups.</title>
        <authorList>
            <person name="Spilker T."/>
            <person name="Lipuma J."/>
        </authorList>
    </citation>
    <scope>NUCLEOTIDE SEQUENCE [LARGE SCALE GENOMIC DNA]</scope>
    <source>
        <strain evidence="2 3">AU3139</strain>
    </source>
</reference>
<dbReference type="Gene3D" id="3.40.50.170">
    <property type="entry name" value="Formyl transferase, N-terminal domain"/>
    <property type="match status" value="1"/>
</dbReference>
<dbReference type="InterPro" id="IPR036477">
    <property type="entry name" value="Formyl_transf_N_sf"/>
</dbReference>
<accession>A0ABX4FD32</accession>
<sequence length="204" mass="22439">MAEKLLLVTSGDKFGSQARLAAVRYPGVVLVEDRSSNLGRVVRLLLRRRLSPWLVARMAWAEFRRAPAPRTPGAWRIHSNADLLEVLEKERPARVVLFRAGLIIGKHVLATGIPIMNIHCARVPEFGGLGSIDAALRAGAYDQCATLHQVTQAIDRGEVLMTRAYQLDPAKSYRVNEDVAYRAGLALLDDYLRTGQTSDEAGAP</sequence>
<proteinExistence type="predicted"/>
<evidence type="ECO:0000313" key="2">
    <source>
        <dbReference type="EMBL" id="OZI70456.1"/>
    </source>
</evidence>
<dbReference type="SUPFAM" id="SSF53328">
    <property type="entry name" value="Formyltransferase"/>
    <property type="match status" value="1"/>
</dbReference>
<organism evidence="2 3">
    <name type="scientific">Bordetella genomosp. 6</name>
    <dbReference type="NCBI Taxonomy" id="463024"/>
    <lineage>
        <taxon>Bacteria</taxon>
        <taxon>Pseudomonadati</taxon>
        <taxon>Pseudomonadota</taxon>
        <taxon>Betaproteobacteria</taxon>
        <taxon>Burkholderiales</taxon>
        <taxon>Alcaligenaceae</taxon>
        <taxon>Bordetella</taxon>
    </lineage>
</organism>
<feature type="domain" description="Formyl transferase N-terminal" evidence="1">
    <location>
        <begin position="79"/>
        <end position="172"/>
    </location>
</feature>
<evidence type="ECO:0000259" key="1">
    <source>
        <dbReference type="Pfam" id="PF00551"/>
    </source>
</evidence>